<organism evidence="2 3">
    <name type="scientific">Savagea faecisuis</name>
    <dbReference type="NCBI Taxonomy" id="1274803"/>
    <lineage>
        <taxon>Bacteria</taxon>
        <taxon>Bacillati</taxon>
        <taxon>Bacillota</taxon>
        <taxon>Bacilli</taxon>
        <taxon>Bacillales</taxon>
        <taxon>Caryophanaceae</taxon>
        <taxon>Savagea</taxon>
    </lineage>
</organism>
<proteinExistence type="predicted"/>
<sequence>MKKFLFTSFFLFVFVASLSGCSKGIKGVKEVNVYEMENFSEVIEGSLVTFTDKKEIQQFKEAFSSAKKQSGIVDMADPQYKVELGGKSFFLWLSPDHGTIMDVEETHTIYSLTGKSVENVNDMFR</sequence>
<dbReference type="Pfam" id="PF26353">
    <property type="entry name" value="YhfM"/>
    <property type="match status" value="1"/>
</dbReference>
<dbReference type="InterPro" id="IPR058780">
    <property type="entry name" value="YhfM-like_dom"/>
</dbReference>
<evidence type="ECO:0000313" key="2">
    <source>
        <dbReference type="EMBL" id="MFD0944700.1"/>
    </source>
</evidence>
<protein>
    <recommendedName>
        <fullName evidence="1">YhfM-like domain-containing protein</fullName>
    </recommendedName>
</protein>
<gene>
    <name evidence="2" type="ORF">ACFQ0V_13200</name>
</gene>
<name>A0ABW3H301_9BACL</name>
<dbReference type="Proteomes" id="UP001596976">
    <property type="component" value="Unassembled WGS sequence"/>
</dbReference>
<dbReference type="RefSeq" id="WP_381014443.1">
    <property type="nucleotide sequence ID" value="NZ_JBHTJF010000049.1"/>
</dbReference>
<dbReference type="EMBL" id="JBHTJF010000049">
    <property type="protein sequence ID" value="MFD0944700.1"/>
    <property type="molecule type" value="Genomic_DNA"/>
</dbReference>
<evidence type="ECO:0000259" key="1">
    <source>
        <dbReference type="Pfam" id="PF26353"/>
    </source>
</evidence>
<evidence type="ECO:0000313" key="3">
    <source>
        <dbReference type="Proteomes" id="UP001596976"/>
    </source>
</evidence>
<reference evidence="3" key="1">
    <citation type="journal article" date="2019" name="Int. J. Syst. Evol. Microbiol.">
        <title>The Global Catalogue of Microorganisms (GCM) 10K type strain sequencing project: providing services to taxonomists for standard genome sequencing and annotation.</title>
        <authorList>
            <consortium name="The Broad Institute Genomics Platform"/>
            <consortium name="The Broad Institute Genome Sequencing Center for Infectious Disease"/>
            <person name="Wu L."/>
            <person name="Ma J."/>
        </authorList>
    </citation>
    <scope>NUCLEOTIDE SEQUENCE [LARGE SCALE GENOMIC DNA]</scope>
    <source>
        <strain evidence="3">CCUG 63563</strain>
    </source>
</reference>
<keyword evidence="3" id="KW-1185">Reference proteome</keyword>
<accession>A0ABW3H301</accession>
<dbReference type="PROSITE" id="PS51257">
    <property type="entry name" value="PROKAR_LIPOPROTEIN"/>
    <property type="match status" value="1"/>
</dbReference>
<feature type="domain" description="YhfM-like" evidence="1">
    <location>
        <begin position="47"/>
        <end position="124"/>
    </location>
</feature>
<comment type="caution">
    <text evidence="2">The sequence shown here is derived from an EMBL/GenBank/DDBJ whole genome shotgun (WGS) entry which is preliminary data.</text>
</comment>